<dbReference type="EMBL" id="JAYXHS010000003">
    <property type="protein sequence ID" value="MEC5387024.1"/>
    <property type="molecule type" value="Genomic_DNA"/>
</dbReference>
<dbReference type="Gene3D" id="2.60.450.10">
    <property type="entry name" value="Lipopolysaccharide (LPS) transport protein A like domain"/>
    <property type="match status" value="1"/>
</dbReference>
<feature type="chain" id="PRO_5046708830" evidence="4">
    <location>
        <begin position="29"/>
        <end position="188"/>
    </location>
</feature>
<dbReference type="PANTHER" id="PTHR36504">
    <property type="entry name" value="LIPOPOLYSACCHARIDE EXPORT SYSTEM PROTEIN LPTA"/>
    <property type="match status" value="1"/>
</dbReference>
<evidence type="ECO:0000313" key="7">
    <source>
        <dbReference type="Proteomes" id="UP001331561"/>
    </source>
</evidence>
<protein>
    <submittedName>
        <fullName evidence="6">Lipopolysaccharide transport periplasmic protein LptA</fullName>
    </submittedName>
</protein>
<evidence type="ECO:0000259" key="5">
    <source>
        <dbReference type="Pfam" id="PF03968"/>
    </source>
</evidence>
<dbReference type="InterPro" id="IPR052037">
    <property type="entry name" value="LPS_export_LptA"/>
</dbReference>
<keyword evidence="2 4" id="KW-0732">Signal</keyword>
<dbReference type="Pfam" id="PF03968">
    <property type="entry name" value="LptD_N"/>
    <property type="match status" value="1"/>
</dbReference>
<organism evidence="6 7">
    <name type="scientific">Uliginosibacterium silvisoli</name>
    <dbReference type="NCBI Taxonomy" id="3114758"/>
    <lineage>
        <taxon>Bacteria</taxon>
        <taxon>Pseudomonadati</taxon>
        <taxon>Pseudomonadota</taxon>
        <taxon>Betaproteobacteria</taxon>
        <taxon>Rhodocyclales</taxon>
        <taxon>Zoogloeaceae</taxon>
        <taxon>Uliginosibacterium</taxon>
    </lineage>
</organism>
<dbReference type="NCBIfam" id="TIGR03002">
    <property type="entry name" value="outer_YhbN_LptA"/>
    <property type="match status" value="1"/>
</dbReference>
<evidence type="ECO:0000256" key="4">
    <source>
        <dbReference type="SAM" id="SignalP"/>
    </source>
</evidence>
<dbReference type="RefSeq" id="WP_327600005.1">
    <property type="nucleotide sequence ID" value="NZ_JAYXHS010000003.1"/>
</dbReference>
<sequence>MSNSRTLIALSLSVVAGAVAVYSTSANAERADREKPVRILADYSPVSDKTKTLTLEGHVKISQGTLVITSNKAVVTQDAEGFQTAVATGGEGGLARLQQKSEGKDEMVYAEAERIEYDARTETAVLIKRAWIRKGVNETCADTIEYNAQTETSKSRSAAKPGDQVSIVLPGKASQSAPIATITCERKK</sequence>
<accession>A0ABU6K528</accession>
<keyword evidence="3" id="KW-0574">Periplasm</keyword>
<dbReference type="PANTHER" id="PTHR36504:SF1">
    <property type="entry name" value="LIPOPOLYSACCHARIDE EXPORT SYSTEM PROTEIN LPTA"/>
    <property type="match status" value="1"/>
</dbReference>
<dbReference type="Proteomes" id="UP001331561">
    <property type="component" value="Unassembled WGS sequence"/>
</dbReference>
<reference evidence="6 7" key="1">
    <citation type="submission" date="2024-01" db="EMBL/GenBank/DDBJ databases">
        <title>Uliginosibacterium soil sp. nov.</title>
        <authorList>
            <person name="Lv Y."/>
        </authorList>
    </citation>
    <scope>NUCLEOTIDE SEQUENCE [LARGE SCALE GENOMIC DNA]</scope>
    <source>
        <strain evidence="6 7">H3</strain>
    </source>
</reference>
<name>A0ABU6K528_9RHOO</name>
<keyword evidence="1" id="KW-0813">Transport</keyword>
<dbReference type="InterPro" id="IPR014340">
    <property type="entry name" value="LptA"/>
</dbReference>
<evidence type="ECO:0000256" key="3">
    <source>
        <dbReference type="ARBA" id="ARBA00022764"/>
    </source>
</evidence>
<keyword evidence="7" id="KW-1185">Reference proteome</keyword>
<feature type="signal peptide" evidence="4">
    <location>
        <begin position="1"/>
        <end position="28"/>
    </location>
</feature>
<proteinExistence type="predicted"/>
<comment type="caution">
    <text evidence="6">The sequence shown here is derived from an EMBL/GenBank/DDBJ whole genome shotgun (WGS) entry which is preliminary data.</text>
</comment>
<gene>
    <name evidence="6" type="primary">lptA</name>
    <name evidence="6" type="ORF">VVD49_14925</name>
</gene>
<evidence type="ECO:0000256" key="2">
    <source>
        <dbReference type="ARBA" id="ARBA00022729"/>
    </source>
</evidence>
<dbReference type="InterPro" id="IPR005653">
    <property type="entry name" value="OstA-like_N"/>
</dbReference>
<evidence type="ECO:0000313" key="6">
    <source>
        <dbReference type="EMBL" id="MEC5387024.1"/>
    </source>
</evidence>
<feature type="domain" description="Organic solvent tolerance-like N-terminal" evidence="5">
    <location>
        <begin position="39"/>
        <end position="151"/>
    </location>
</feature>
<evidence type="ECO:0000256" key="1">
    <source>
        <dbReference type="ARBA" id="ARBA00022448"/>
    </source>
</evidence>